<evidence type="ECO:0000313" key="2">
    <source>
        <dbReference type="EMBL" id="MCR6481831.1"/>
    </source>
</evidence>
<sequence length="89" mass="9793">MRDRSRGAWDRPSSSLWTTIRRSVTKHSTRSACRRREYSDQPADAMPATASTAAGVDCPSATNTTIATTQPNVSDTRTAVFRQSRFSPS</sequence>
<keyword evidence="3" id="KW-1185">Reference proteome</keyword>
<dbReference type="Proteomes" id="UP001144096">
    <property type="component" value="Unassembled WGS sequence"/>
</dbReference>
<feature type="compositionally biased region" description="Basic residues" evidence="1">
    <location>
        <begin position="23"/>
        <end position="33"/>
    </location>
</feature>
<evidence type="ECO:0000256" key="1">
    <source>
        <dbReference type="SAM" id="MobiDB-lite"/>
    </source>
</evidence>
<dbReference type="RefSeq" id="WP_257918452.1">
    <property type="nucleotide sequence ID" value="NZ_JAMXQV010000001.1"/>
</dbReference>
<dbReference type="AlphaFoldDB" id="A0A9X2N3W4"/>
<proteinExistence type="predicted"/>
<gene>
    <name evidence="2" type="ORF">M8542_03280</name>
</gene>
<feature type="compositionally biased region" description="Polar residues" evidence="1">
    <location>
        <begin position="60"/>
        <end position="77"/>
    </location>
</feature>
<comment type="caution">
    <text evidence="2">The sequence shown here is derived from an EMBL/GenBank/DDBJ whole genome shotgun (WGS) entry which is preliminary data.</text>
</comment>
<organism evidence="2 3">
    <name type="scientific">Amycolatopsis iheyensis</name>
    <dbReference type="NCBI Taxonomy" id="2945988"/>
    <lineage>
        <taxon>Bacteria</taxon>
        <taxon>Bacillati</taxon>
        <taxon>Actinomycetota</taxon>
        <taxon>Actinomycetes</taxon>
        <taxon>Pseudonocardiales</taxon>
        <taxon>Pseudonocardiaceae</taxon>
        <taxon>Amycolatopsis</taxon>
    </lineage>
</organism>
<protein>
    <submittedName>
        <fullName evidence="2">Uncharacterized protein</fullName>
    </submittedName>
</protein>
<accession>A0A9X2N3W4</accession>
<feature type="compositionally biased region" description="Low complexity" evidence="1">
    <location>
        <begin position="42"/>
        <end position="54"/>
    </location>
</feature>
<feature type="region of interest" description="Disordered" evidence="1">
    <location>
        <begin position="23"/>
        <end position="89"/>
    </location>
</feature>
<evidence type="ECO:0000313" key="3">
    <source>
        <dbReference type="Proteomes" id="UP001144096"/>
    </source>
</evidence>
<reference evidence="2" key="1">
    <citation type="submission" date="2022-06" db="EMBL/GenBank/DDBJ databases">
        <title>Amycolatopsis iheyaensis sp. nov., a new species of the genus Amycolatopsis isolated from soil in Iheya island, Japan.</title>
        <authorList>
            <person name="Ngamcharungchit C."/>
            <person name="Kanto H."/>
            <person name="Take A."/>
            <person name="Intra B."/>
            <person name="Matsumoto A."/>
            <person name="Panbangred W."/>
            <person name="Inahashi Y."/>
        </authorList>
    </citation>
    <scope>NUCLEOTIDE SEQUENCE</scope>
    <source>
        <strain evidence="2">OK19-0408</strain>
    </source>
</reference>
<dbReference type="EMBL" id="JAMXQV010000001">
    <property type="protein sequence ID" value="MCR6481831.1"/>
    <property type="molecule type" value="Genomic_DNA"/>
</dbReference>
<name>A0A9X2N3W4_9PSEU</name>